<dbReference type="eggNOG" id="ENOG502SXCX">
    <property type="taxonomic scope" value="Eukaryota"/>
</dbReference>
<dbReference type="InterPro" id="IPR029185">
    <property type="entry name" value="CDRT4"/>
</dbReference>
<dbReference type="PANTHER" id="PTHR37885">
    <property type="entry name" value="CMT1A DUPLICATED REGION TRANSCRIPT 4 PROTEIN"/>
    <property type="match status" value="1"/>
</dbReference>
<dbReference type="OMA" id="PTADYNK"/>
<dbReference type="GeneTree" id="ENSGT00390000005396"/>
<dbReference type="InParanoid" id="H0X8L2"/>
<reference evidence="2" key="2">
    <citation type="submission" date="2025-08" db="UniProtKB">
        <authorList>
            <consortium name="Ensembl"/>
        </authorList>
    </citation>
    <scope>IDENTIFICATION</scope>
</reference>
<evidence type="ECO:0000313" key="2">
    <source>
        <dbReference type="Ensembl" id="ENSOGAP00000011841.2"/>
    </source>
</evidence>
<evidence type="ECO:0000313" key="3">
    <source>
        <dbReference type="Proteomes" id="UP000005225"/>
    </source>
</evidence>
<sequence>RNAARMKMEEGLTGNIGLPLNLIEKHEPWPAYVTYTSPTVQRLIERSKMREMECVRALEESRRKQNRQHKLSSIIQLKRRKSPKSSGDALYRDTLSQATLSMWSSYSIAAVSPTMMPEPTHIQTEARDGPTANYNKIIFSQKPKKRTLQY</sequence>
<dbReference type="STRING" id="30611.ENSOGAP00000011841"/>
<dbReference type="AlphaFoldDB" id="H0X8L2"/>
<protein>
    <submittedName>
        <fullName evidence="2">CMT1A duplicated region transcript 4</fullName>
    </submittedName>
</protein>
<keyword evidence="3" id="KW-1185">Reference proteome</keyword>
<dbReference type="Pfam" id="PF15213">
    <property type="entry name" value="CDRT4"/>
    <property type="match status" value="1"/>
</dbReference>
<feature type="region of interest" description="Disordered" evidence="1">
    <location>
        <begin position="59"/>
        <end position="89"/>
    </location>
</feature>
<reference evidence="3" key="1">
    <citation type="submission" date="2011-03" db="EMBL/GenBank/DDBJ databases">
        <title>Version 3 of the genome sequence of Otolemur garnettii (Bushbaby).</title>
        <authorList>
            <consortium name="The Broad Institute Genome Sequencing Platform"/>
            <person name="Di Palma F."/>
            <person name="Johnson J."/>
            <person name="Lander E.S."/>
            <person name="Lindblad-Toh K."/>
            <person name="Jaffe D.B."/>
            <person name="Gnerre S."/>
            <person name="MacCallum I."/>
            <person name="Przybylski D."/>
            <person name="Ribeiro F.J."/>
            <person name="Burton J.N."/>
            <person name="Walker B.J."/>
            <person name="Sharpe T."/>
            <person name="Hall G."/>
        </authorList>
    </citation>
    <scope>NUCLEOTIDE SEQUENCE [LARGE SCALE GENOMIC DNA]</scope>
</reference>
<dbReference type="Proteomes" id="UP000005225">
    <property type="component" value="Unassembled WGS sequence"/>
</dbReference>
<dbReference type="HOGENOM" id="CLU_128820_0_0_1"/>
<name>H0X8L2_OTOGA</name>
<proteinExistence type="predicted"/>
<organism evidence="2 3">
    <name type="scientific">Otolemur garnettii</name>
    <name type="common">Small-eared galago</name>
    <name type="synonym">Garnett's greater bushbaby</name>
    <dbReference type="NCBI Taxonomy" id="30611"/>
    <lineage>
        <taxon>Eukaryota</taxon>
        <taxon>Metazoa</taxon>
        <taxon>Chordata</taxon>
        <taxon>Craniata</taxon>
        <taxon>Vertebrata</taxon>
        <taxon>Euteleostomi</taxon>
        <taxon>Mammalia</taxon>
        <taxon>Eutheria</taxon>
        <taxon>Euarchontoglires</taxon>
        <taxon>Primates</taxon>
        <taxon>Strepsirrhini</taxon>
        <taxon>Lorisiformes</taxon>
        <taxon>Galagidae</taxon>
        <taxon>Otolemur</taxon>
    </lineage>
</organism>
<accession>H0X8L2</accession>
<reference evidence="2" key="3">
    <citation type="submission" date="2025-09" db="UniProtKB">
        <authorList>
            <consortium name="Ensembl"/>
        </authorList>
    </citation>
    <scope>IDENTIFICATION</scope>
</reference>
<dbReference type="PANTHER" id="PTHR37885:SF1">
    <property type="entry name" value="CMT1A DUPLICATED REGION TRANSCRIPT 4 PROTEIN"/>
    <property type="match status" value="1"/>
</dbReference>
<dbReference type="Ensembl" id="ENSOGAT00000013218.2">
    <property type="protein sequence ID" value="ENSOGAP00000011841.2"/>
    <property type="gene ID" value="ENSOGAG00000013216.2"/>
</dbReference>
<dbReference type="EMBL" id="AAQR03080175">
    <property type="status" value="NOT_ANNOTATED_CDS"/>
    <property type="molecule type" value="Genomic_DNA"/>
</dbReference>
<evidence type="ECO:0000256" key="1">
    <source>
        <dbReference type="SAM" id="MobiDB-lite"/>
    </source>
</evidence>